<evidence type="ECO:0000256" key="7">
    <source>
        <dbReference type="ARBA" id="ARBA00023002"/>
    </source>
</evidence>
<keyword evidence="9" id="KW-0411">Iron-sulfur</keyword>
<evidence type="ECO:0000313" key="12">
    <source>
        <dbReference type="EMBL" id="NKQ56747.1"/>
    </source>
</evidence>
<evidence type="ECO:0000256" key="5">
    <source>
        <dbReference type="ARBA" id="ARBA00022827"/>
    </source>
</evidence>
<keyword evidence="7" id="KW-0560">Oxidoreductase</keyword>
<dbReference type="CDD" id="cd04410">
    <property type="entry name" value="DMSOR_beta-like"/>
    <property type="match status" value="1"/>
</dbReference>
<name>A0ABX1JAD8_9PSEU</name>
<keyword evidence="5" id="KW-0274">FAD</keyword>
<evidence type="ECO:0000256" key="2">
    <source>
        <dbReference type="ARBA" id="ARBA00013223"/>
    </source>
</evidence>
<dbReference type="SUPFAM" id="SSF54862">
    <property type="entry name" value="4Fe-4S ferredoxins"/>
    <property type="match status" value="1"/>
</dbReference>
<accession>A0ABX1JAD8</accession>
<sequence>MAHVVTQPCCNDASCVPVCPVNCIHPTPDEAEYARSEMLYIDPETCIDCGACVEVCPVDAIVPDYDLTDDNVRFSEINARYFEDPAHRDYSPDPADVAKPRIETTEPGPLRVAIVGSGPAACYAAEELLTRRGLDVEIHMFERLPVPWGLVRFGVAPDHQSTKAVTKAFGRTMTRKGLHVHLNVEVGTHVTHEELLAHHHAVLYAVGAPRDRRLGVPGEDLPGSHPATEFVAWYNGHPEFAGTAFDLSAERAVVVGNGNVALDVARVLAADVDDLARTDIADHALEALAASRIREVVVLGRRGPHEAAYTVPELLGLSTFDVVAEYGEAAGSLKAELVRELAGRPRRAKKQIVLRYLSSPREVLGQDRVRGLRVVRNELVDGKAVATGETGDIECGLVLRSIGYRGAPLPGLPFDETRGILPNDGGRVRAGVYAAGWIKRGPSGVVGTNKKCAEDTVAALLEDYLNGRLTAPPTDAGEVDDLIAGRQPLALDYNGWKAIDAHEREAGRAQHRPRVKLVDTQAMLDVVKRSRVS</sequence>
<gene>
    <name evidence="12" type="ORF">HFP15_28125</name>
</gene>
<dbReference type="PANTHER" id="PTHR48467">
    <property type="entry name" value="GLUTAMATE SYNTHASE 1 [NADH], CHLOROPLASTIC-LIKE"/>
    <property type="match status" value="1"/>
</dbReference>
<keyword evidence="6" id="KW-0521">NADP</keyword>
<evidence type="ECO:0000256" key="10">
    <source>
        <dbReference type="ARBA" id="ARBA00047776"/>
    </source>
</evidence>
<keyword evidence="13" id="KW-1185">Reference proteome</keyword>
<dbReference type="PRINTS" id="PR00419">
    <property type="entry name" value="ADXRDTASE"/>
</dbReference>
<evidence type="ECO:0000256" key="8">
    <source>
        <dbReference type="ARBA" id="ARBA00023004"/>
    </source>
</evidence>
<reference evidence="12 13" key="1">
    <citation type="submission" date="2020-04" db="EMBL/GenBank/DDBJ databases">
        <title>Novel species.</title>
        <authorList>
            <person name="Teo W.F.A."/>
            <person name="Lipun K."/>
            <person name="Srisuk N."/>
            <person name="Duangmal K."/>
        </authorList>
    </citation>
    <scope>NUCLEOTIDE SEQUENCE [LARGE SCALE GENOMIC DNA]</scope>
    <source>
        <strain evidence="12 13">K13G38</strain>
    </source>
</reference>
<dbReference type="InterPro" id="IPR055275">
    <property type="entry name" value="Ferredox_Rdtase"/>
</dbReference>
<comment type="caution">
    <text evidence="12">The sequence shown here is derived from an EMBL/GenBank/DDBJ whole genome shotgun (WGS) entry which is preliminary data.</text>
</comment>
<feature type="domain" description="4Fe-4S ferredoxin-type" evidence="11">
    <location>
        <begin position="37"/>
        <end position="66"/>
    </location>
</feature>
<dbReference type="SUPFAM" id="SSF51971">
    <property type="entry name" value="Nucleotide-binding domain"/>
    <property type="match status" value="2"/>
</dbReference>
<evidence type="ECO:0000256" key="4">
    <source>
        <dbReference type="ARBA" id="ARBA00022723"/>
    </source>
</evidence>
<dbReference type="Gene3D" id="3.40.50.720">
    <property type="entry name" value="NAD(P)-binding Rossmann-like Domain"/>
    <property type="match status" value="1"/>
</dbReference>
<protein>
    <recommendedName>
        <fullName evidence="2">ferredoxin--NADP(+) reductase</fullName>
        <ecNumber evidence="2">1.18.1.2</ecNumber>
    </recommendedName>
</protein>
<dbReference type="Gene3D" id="3.30.70.20">
    <property type="match status" value="1"/>
</dbReference>
<comment type="cofactor">
    <cofactor evidence="1">
        <name>FAD</name>
        <dbReference type="ChEBI" id="CHEBI:57692"/>
    </cofactor>
</comment>
<keyword evidence="4" id="KW-0479">Metal-binding</keyword>
<dbReference type="Pfam" id="PF07992">
    <property type="entry name" value="Pyr_redox_2"/>
    <property type="match status" value="1"/>
</dbReference>
<organism evidence="12 13">
    <name type="scientific">Amycolatopsis acididurans</name>
    <dbReference type="NCBI Taxonomy" id="2724524"/>
    <lineage>
        <taxon>Bacteria</taxon>
        <taxon>Bacillati</taxon>
        <taxon>Actinomycetota</taxon>
        <taxon>Actinomycetes</taxon>
        <taxon>Pseudonocardiales</taxon>
        <taxon>Pseudonocardiaceae</taxon>
        <taxon>Amycolatopsis</taxon>
    </lineage>
</organism>
<dbReference type="RefSeq" id="WP_168519776.1">
    <property type="nucleotide sequence ID" value="NZ_JAAXLS010000026.1"/>
</dbReference>
<proteinExistence type="predicted"/>
<dbReference type="Gene3D" id="3.50.50.60">
    <property type="entry name" value="FAD/NAD(P)-binding domain"/>
    <property type="match status" value="1"/>
</dbReference>
<evidence type="ECO:0000259" key="11">
    <source>
        <dbReference type="PROSITE" id="PS51379"/>
    </source>
</evidence>
<comment type="catalytic activity">
    <reaction evidence="10">
        <text>2 reduced [2Fe-2S]-[ferredoxin] + NADP(+) + H(+) = 2 oxidized [2Fe-2S]-[ferredoxin] + NADPH</text>
        <dbReference type="Rhea" id="RHEA:20125"/>
        <dbReference type="Rhea" id="RHEA-COMP:10000"/>
        <dbReference type="Rhea" id="RHEA-COMP:10001"/>
        <dbReference type="ChEBI" id="CHEBI:15378"/>
        <dbReference type="ChEBI" id="CHEBI:33737"/>
        <dbReference type="ChEBI" id="CHEBI:33738"/>
        <dbReference type="ChEBI" id="CHEBI:57783"/>
        <dbReference type="ChEBI" id="CHEBI:58349"/>
        <dbReference type="EC" id="1.18.1.2"/>
    </reaction>
</comment>
<dbReference type="PROSITE" id="PS51379">
    <property type="entry name" value="4FE4S_FER_2"/>
    <property type="match status" value="1"/>
</dbReference>
<dbReference type="InterPro" id="IPR017896">
    <property type="entry name" value="4Fe4S_Fe-S-bd"/>
</dbReference>
<evidence type="ECO:0000313" key="13">
    <source>
        <dbReference type="Proteomes" id="UP000715441"/>
    </source>
</evidence>
<dbReference type="PROSITE" id="PS00198">
    <property type="entry name" value="4FE4S_FER_1"/>
    <property type="match status" value="1"/>
</dbReference>
<keyword evidence="8" id="KW-0408">Iron</keyword>
<evidence type="ECO:0000256" key="9">
    <source>
        <dbReference type="ARBA" id="ARBA00023014"/>
    </source>
</evidence>
<evidence type="ECO:0000256" key="3">
    <source>
        <dbReference type="ARBA" id="ARBA00022630"/>
    </source>
</evidence>
<dbReference type="InterPro" id="IPR036188">
    <property type="entry name" value="FAD/NAD-bd_sf"/>
</dbReference>
<dbReference type="EC" id="1.18.1.2" evidence="2"/>
<dbReference type="InterPro" id="IPR023753">
    <property type="entry name" value="FAD/NAD-binding_dom"/>
</dbReference>
<keyword evidence="3" id="KW-0285">Flavoprotein</keyword>
<dbReference type="Pfam" id="PF00037">
    <property type="entry name" value="Fer4"/>
    <property type="match status" value="1"/>
</dbReference>
<dbReference type="PANTHER" id="PTHR48467:SF1">
    <property type="entry name" value="GLUTAMATE SYNTHASE 1 [NADH], CHLOROPLASTIC-LIKE"/>
    <property type="match status" value="1"/>
</dbReference>
<dbReference type="Proteomes" id="UP000715441">
    <property type="component" value="Unassembled WGS sequence"/>
</dbReference>
<evidence type="ECO:0000256" key="1">
    <source>
        <dbReference type="ARBA" id="ARBA00001974"/>
    </source>
</evidence>
<evidence type="ECO:0000256" key="6">
    <source>
        <dbReference type="ARBA" id="ARBA00022857"/>
    </source>
</evidence>
<dbReference type="InterPro" id="IPR017900">
    <property type="entry name" value="4Fe4S_Fe_S_CS"/>
</dbReference>
<dbReference type="EMBL" id="JAAXLS010000026">
    <property type="protein sequence ID" value="NKQ56747.1"/>
    <property type="molecule type" value="Genomic_DNA"/>
</dbReference>